<dbReference type="VEuPathDB" id="CryptoDB:Cvel_8640"/>
<proteinExistence type="predicted"/>
<gene>
    <name evidence="2" type="ORF">Cvel_8640</name>
</gene>
<accession>A0A0G4HUF3</accession>
<keyword evidence="1" id="KW-0472">Membrane</keyword>
<name>A0A0G4HUF3_9ALVE</name>
<organism evidence="2">
    <name type="scientific">Chromera velia CCMP2878</name>
    <dbReference type="NCBI Taxonomy" id="1169474"/>
    <lineage>
        <taxon>Eukaryota</taxon>
        <taxon>Sar</taxon>
        <taxon>Alveolata</taxon>
        <taxon>Colpodellida</taxon>
        <taxon>Chromeraceae</taxon>
        <taxon>Chromera</taxon>
    </lineage>
</organism>
<evidence type="ECO:0000256" key="1">
    <source>
        <dbReference type="SAM" id="Phobius"/>
    </source>
</evidence>
<feature type="transmembrane region" description="Helical" evidence="1">
    <location>
        <begin position="209"/>
        <end position="231"/>
    </location>
</feature>
<evidence type="ECO:0000313" key="2">
    <source>
        <dbReference type="EMBL" id="CEM48054.1"/>
    </source>
</evidence>
<protein>
    <submittedName>
        <fullName evidence="2">Uncharacterized protein</fullName>
    </submittedName>
</protein>
<dbReference type="AlphaFoldDB" id="A0A0G4HUF3"/>
<reference evidence="2" key="1">
    <citation type="submission" date="2014-11" db="EMBL/GenBank/DDBJ databases">
        <authorList>
            <person name="Otto D Thomas"/>
            <person name="Naeem Raeece"/>
        </authorList>
    </citation>
    <scope>NUCLEOTIDE SEQUENCE</scope>
</reference>
<keyword evidence="1" id="KW-0812">Transmembrane</keyword>
<keyword evidence="1" id="KW-1133">Transmembrane helix</keyword>
<dbReference type="EMBL" id="CDMZ01003919">
    <property type="protein sequence ID" value="CEM48054.1"/>
    <property type="molecule type" value="Genomic_DNA"/>
</dbReference>
<sequence length="347" mass="38745">MRERNRSVCRLVSLQVLCVCLLLSLFFQRAVSFRLSPGSLWSTRALRSADCTGSRRRAGLSSLHSGKDGSIDFAELRKRLAKVKEEEGQLKVLDDYVQLNWPEPFFVENVTELATIPAENLTARDAALIEELLQIDAEEKADWEAWDAMSAEEKRRYIAIGDESELYNRIAKRPIYDREDVEKFYATWRRAGRPAFERLEWIDEKTNKWLPIMMVTPFYATLAILFFSAVLGGNRGGMEESVLPGGRAALPPFFEQGRMVFEQWLVDNPDKAQYFEAAKSVLGSVSGAVTTTWDTGISLLKGQTEGGGEGAGGGPGGEAFEEMLKSSTEALKTGALQIQKQIQDVVN</sequence>